<evidence type="ECO:0000313" key="7">
    <source>
        <dbReference type="EMBL" id="RFD74546.1"/>
    </source>
</evidence>
<proteinExistence type="inferred from homology"/>
<dbReference type="SUPFAM" id="SSF50156">
    <property type="entry name" value="PDZ domain-like"/>
    <property type="match status" value="1"/>
</dbReference>
<dbReference type="Gene3D" id="2.30.42.10">
    <property type="match status" value="1"/>
</dbReference>
<evidence type="ECO:0000256" key="5">
    <source>
        <dbReference type="SAM" id="Phobius"/>
    </source>
</evidence>
<dbReference type="AlphaFoldDB" id="A0A3E1INH2"/>
<dbReference type="InterPro" id="IPR009003">
    <property type="entry name" value="Peptidase_S1_PA"/>
</dbReference>
<dbReference type="InterPro" id="IPR036034">
    <property type="entry name" value="PDZ_sf"/>
</dbReference>
<dbReference type="Pfam" id="PF13180">
    <property type="entry name" value="PDZ_2"/>
    <property type="match status" value="1"/>
</dbReference>
<dbReference type="InterPro" id="IPR001940">
    <property type="entry name" value="Peptidase_S1C"/>
</dbReference>
<feature type="compositionally biased region" description="Basic and acidic residues" evidence="4">
    <location>
        <begin position="582"/>
        <end position="591"/>
    </location>
</feature>
<dbReference type="PANTHER" id="PTHR43343">
    <property type="entry name" value="PEPTIDASE S12"/>
    <property type="match status" value="1"/>
</dbReference>
<feature type="compositionally biased region" description="Basic and acidic residues" evidence="4">
    <location>
        <begin position="1"/>
        <end position="18"/>
    </location>
</feature>
<keyword evidence="2 7" id="KW-0645">Protease</keyword>
<feature type="compositionally biased region" description="Polar residues" evidence="4">
    <location>
        <begin position="162"/>
        <end position="184"/>
    </location>
</feature>
<reference evidence="7 8" key="1">
    <citation type="submission" date="2016-02" db="EMBL/GenBank/DDBJ databases">
        <title>Gardnerella vaginalis Subgroups Defined by cpn60 Sequencing and Sialidase Activity in Isolates from Canada, Belgium and Kenya.</title>
        <authorList>
            <person name="Schellenberg J."/>
            <person name="Paramel Jayaprakash T."/>
            <person name="Withana Gamage N."/>
            <person name="Patterson M.H."/>
            <person name="Vaneechoutte M."/>
            <person name="Hill J.E."/>
        </authorList>
    </citation>
    <scope>NUCLEOTIDE SEQUENCE [LARGE SCALE GENOMIC DNA]</scope>
    <source>
        <strain evidence="7 8">N144</strain>
    </source>
</reference>
<protein>
    <submittedName>
        <fullName evidence="7">Serine protease</fullName>
    </submittedName>
</protein>
<accession>A0A3E1INH2</accession>
<feature type="compositionally biased region" description="Polar residues" evidence="4">
    <location>
        <begin position="19"/>
        <end position="40"/>
    </location>
</feature>
<evidence type="ECO:0000313" key="8">
    <source>
        <dbReference type="Proteomes" id="UP000258533"/>
    </source>
</evidence>
<feature type="region of interest" description="Disordered" evidence="4">
    <location>
        <begin position="564"/>
        <end position="630"/>
    </location>
</feature>
<evidence type="ECO:0000256" key="4">
    <source>
        <dbReference type="SAM" id="MobiDB-lite"/>
    </source>
</evidence>
<gene>
    <name evidence="7" type="ORF">AXE73_05890</name>
</gene>
<evidence type="ECO:0000256" key="2">
    <source>
        <dbReference type="ARBA" id="ARBA00022670"/>
    </source>
</evidence>
<feature type="compositionally biased region" description="Polar residues" evidence="4">
    <location>
        <begin position="58"/>
        <end position="84"/>
    </location>
</feature>
<dbReference type="PRINTS" id="PR00834">
    <property type="entry name" value="PROTEASES2C"/>
</dbReference>
<dbReference type="PANTHER" id="PTHR43343:SF3">
    <property type="entry name" value="PROTEASE DO-LIKE 8, CHLOROPLASTIC"/>
    <property type="match status" value="1"/>
</dbReference>
<sequence>MADDIYDSKAYDSSEEHNGNASQSQSEPTSAQENHVNSEQIYRPAPEYGAYGPVDASDANNGDVNKNSGDSNHSGESLQNQEQIGANGASVANSANSRDHANSEYGNGLDNPFLPYGDPYNANGEQKQTRFGNPYDLSDDNSADNSVDSIDDNSADNSAESQTAESPNQVLNQAPGQMPGQTPNVVYKKRGFKAESKENSTIMVAIVSSIISAIVCVVVMAFVLTQGLIPIPGAGTLADVGAQSPSKGTAVVKGGQSPDWRSVAKNVSGGVVSIQARNSKNMSKGSGAIIDKQGHVVTNNHVIAGMQQLQVTLSNGQIYKAKLVGTDKTTDLAVLKVDGLPSSVKPVDFADSDALAVGQPVMAIGNPLGYDDTATTGIVSALNRPVSVMDDQSRSEIVTNAVQIDAAINPGNSGGPTFDASGKVIGINSSIAATSARGGTAGSIGIGFAIPSNLVKRVVNEIIKNGSVKHVALGIMVKSVNVTQNNITRGGAQVASVTPGAPAAKGGMRAGDTIVAFNGKSVTSNYSLLGFVRATALGDKATITVVRGNGTVNLTVKFNQEEAAVNGATRQDPRSLRKRSNKKPDSSDKKSQNGNGGDSSDDDDDPLDQLPRGGDDDSDDGGIFDPFGFW</sequence>
<organism evidence="7 8">
    <name type="scientific">Gardnerella vaginalis</name>
    <dbReference type="NCBI Taxonomy" id="2702"/>
    <lineage>
        <taxon>Bacteria</taxon>
        <taxon>Bacillati</taxon>
        <taxon>Actinomycetota</taxon>
        <taxon>Actinomycetes</taxon>
        <taxon>Bifidobacteriales</taxon>
        <taxon>Bifidobacteriaceae</taxon>
        <taxon>Gardnerella</taxon>
    </lineage>
</organism>
<dbReference type="SMART" id="SM00228">
    <property type="entry name" value="PDZ"/>
    <property type="match status" value="1"/>
</dbReference>
<dbReference type="InterPro" id="IPR043504">
    <property type="entry name" value="Peptidase_S1_PA_chymotrypsin"/>
</dbReference>
<keyword evidence="5" id="KW-0472">Membrane</keyword>
<keyword evidence="3" id="KW-0378">Hydrolase</keyword>
<dbReference type="PROSITE" id="PS50106">
    <property type="entry name" value="PDZ"/>
    <property type="match status" value="1"/>
</dbReference>
<feature type="transmembrane region" description="Helical" evidence="5">
    <location>
        <begin position="202"/>
        <end position="224"/>
    </location>
</feature>
<keyword evidence="5" id="KW-1133">Transmembrane helix</keyword>
<comment type="similarity">
    <text evidence="1">Belongs to the peptidase S1C family.</text>
</comment>
<dbReference type="SUPFAM" id="SSF50494">
    <property type="entry name" value="Trypsin-like serine proteases"/>
    <property type="match status" value="1"/>
</dbReference>
<dbReference type="Proteomes" id="UP000258533">
    <property type="component" value="Unassembled WGS sequence"/>
</dbReference>
<comment type="caution">
    <text evidence="7">The sequence shown here is derived from an EMBL/GenBank/DDBJ whole genome shotgun (WGS) entry which is preliminary data.</text>
</comment>
<name>A0A3E1INH2_GARVA</name>
<dbReference type="RefSeq" id="WP_116689858.1">
    <property type="nucleotide sequence ID" value="NZ_LRTT01000002.1"/>
</dbReference>
<dbReference type="GO" id="GO:0004252">
    <property type="term" value="F:serine-type endopeptidase activity"/>
    <property type="evidence" value="ECO:0007669"/>
    <property type="project" value="InterPro"/>
</dbReference>
<keyword evidence="5" id="KW-0812">Transmembrane</keyword>
<dbReference type="InterPro" id="IPR001478">
    <property type="entry name" value="PDZ"/>
</dbReference>
<evidence type="ECO:0000256" key="1">
    <source>
        <dbReference type="ARBA" id="ARBA00010541"/>
    </source>
</evidence>
<evidence type="ECO:0000259" key="6">
    <source>
        <dbReference type="PROSITE" id="PS50106"/>
    </source>
</evidence>
<dbReference type="InterPro" id="IPR051201">
    <property type="entry name" value="Chloro_Bact_Ser_Proteases"/>
</dbReference>
<dbReference type="Gene3D" id="2.40.10.10">
    <property type="entry name" value="Trypsin-like serine proteases"/>
    <property type="match status" value="2"/>
</dbReference>
<feature type="domain" description="PDZ" evidence="6">
    <location>
        <begin position="457"/>
        <end position="524"/>
    </location>
</feature>
<feature type="region of interest" description="Disordered" evidence="4">
    <location>
        <begin position="1"/>
        <end position="184"/>
    </location>
</feature>
<dbReference type="GO" id="GO:0006508">
    <property type="term" value="P:proteolysis"/>
    <property type="evidence" value="ECO:0007669"/>
    <property type="project" value="UniProtKB-KW"/>
</dbReference>
<dbReference type="EMBL" id="LRTT01000002">
    <property type="protein sequence ID" value="RFD74546.1"/>
    <property type="molecule type" value="Genomic_DNA"/>
</dbReference>
<dbReference type="Pfam" id="PF13365">
    <property type="entry name" value="Trypsin_2"/>
    <property type="match status" value="1"/>
</dbReference>
<evidence type="ECO:0000256" key="3">
    <source>
        <dbReference type="ARBA" id="ARBA00022801"/>
    </source>
</evidence>
<feature type="compositionally biased region" description="Low complexity" evidence="4">
    <location>
        <begin position="85"/>
        <end position="96"/>
    </location>
</feature>